<evidence type="ECO:0000256" key="5">
    <source>
        <dbReference type="SAM" id="SignalP"/>
    </source>
</evidence>
<dbReference type="InterPro" id="IPR000917">
    <property type="entry name" value="Sulfatase_N"/>
</dbReference>
<dbReference type="Gene3D" id="3.40.720.10">
    <property type="entry name" value="Alkaline Phosphatase, subunit A"/>
    <property type="match status" value="1"/>
</dbReference>
<keyword evidence="4" id="KW-0106">Calcium</keyword>
<feature type="chain" id="PRO_5023038557" evidence="5">
    <location>
        <begin position="26"/>
        <end position="791"/>
    </location>
</feature>
<dbReference type="Gene3D" id="3.30.1120.10">
    <property type="match status" value="1"/>
</dbReference>
<proteinExistence type="inferred from homology"/>
<dbReference type="PANTHER" id="PTHR42693:SF53">
    <property type="entry name" value="ENDO-4-O-SULFATASE"/>
    <property type="match status" value="1"/>
</dbReference>
<dbReference type="EMBL" id="SJPW01000003">
    <property type="protein sequence ID" value="TWU56703.1"/>
    <property type="molecule type" value="Genomic_DNA"/>
</dbReference>
<comment type="similarity">
    <text evidence="1">Belongs to the sulfatase family.</text>
</comment>
<reference evidence="7 8" key="1">
    <citation type="submission" date="2019-02" db="EMBL/GenBank/DDBJ databases">
        <title>Deep-cultivation of Planctomycetes and their phenomic and genomic characterization uncovers novel biology.</title>
        <authorList>
            <person name="Wiegand S."/>
            <person name="Jogler M."/>
            <person name="Boedeker C."/>
            <person name="Pinto D."/>
            <person name="Vollmers J."/>
            <person name="Rivas-Marin E."/>
            <person name="Kohn T."/>
            <person name="Peeters S.H."/>
            <person name="Heuer A."/>
            <person name="Rast P."/>
            <person name="Oberbeckmann S."/>
            <person name="Bunk B."/>
            <person name="Jeske O."/>
            <person name="Meyerdierks A."/>
            <person name="Storesund J.E."/>
            <person name="Kallscheuer N."/>
            <person name="Luecker S."/>
            <person name="Lage O.M."/>
            <person name="Pohl T."/>
            <person name="Merkel B.J."/>
            <person name="Hornburger P."/>
            <person name="Mueller R.-W."/>
            <person name="Bruemmer F."/>
            <person name="Labrenz M."/>
            <person name="Spormann A.M."/>
            <person name="Op Den Camp H."/>
            <person name="Overmann J."/>
            <person name="Amann R."/>
            <person name="Jetten M.S.M."/>
            <person name="Mascher T."/>
            <person name="Medema M.H."/>
            <person name="Devos D.P."/>
            <person name="Kaster A.-K."/>
            <person name="Ovreas L."/>
            <person name="Rohde M."/>
            <person name="Galperin M.Y."/>
            <person name="Jogler C."/>
        </authorList>
    </citation>
    <scope>NUCLEOTIDE SEQUENCE [LARGE SCALE GENOMIC DNA]</scope>
    <source>
        <strain evidence="7 8">Poly51</strain>
    </source>
</reference>
<protein>
    <submittedName>
        <fullName evidence="7">Arylsulfatase</fullName>
        <ecNumber evidence="7">3.1.6.1</ecNumber>
    </submittedName>
</protein>
<dbReference type="RefSeq" id="WP_186775511.1">
    <property type="nucleotide sequence ID" value="NZ_SJPW01000003.1"/>
</dbReference>
<dbReference type="Pfam" id="PF00884">
    <property type="entry name" value="Sulfatase"/>
    <property type="match status" value="1"/>
</dbReference>
<dbReference type="EC" id="3.1.6.1" evidence="7"/>
<dbReference type="InterPro" id="IPR050738">
    <property type="entry name" value="Sulfatase"/>
</dbReference>
<keyword evidence="8" id="KW-1185">Reference proteome</keyword>
<keyword evidence="2" id="KW-0479">Metal-binding</keyword>
<dbReference type="SUPFAM" id="SSF63829">
    <property type="entry name" value="Calcium-dependent phosphotriesterase"/>
    <property type="match status" value="1"/>
</dbReference>
<dbReference type="Proteomes" id="UP000318288">
    <property type="component" value="Unassembled WGS sequence"/>
</dbReference>
<evidence type="ECO:0000313" key="8">
    <source>
        <dbReference type="Proteomes" id="UP000318288"/>
    </source>
</evidence>
<evidence type="ECO:0000313" key="7">
    <source>
        <dbReference type="EMBL" id="TWU56703.1"/>
    </source>
</evidence>
<dbReference type="InterPro" id="IPR024607">
    <property type="entry name" value="Sulfatase_CS"/>
</dbReference>
<keyword evidence="5" id="KW-0732">Signal</keyword>
<evidence type="ECO:0000256" key="2">
    <source>
        <dbReference type="ARBA" id="ARBA00022723"/>
    </source>
</evidence>
<sequence precursor="true">MNHHQMFRWISPLLALFGMACISNAVEATTKPNIILIFTDDQGYQDLGCFGSETIKTPNLDRMAAEGVRLTDFYAQPVCGVSRAALMTGSYPIRVAEPGNIKRLHTVPHPKETTMAEVLKSAGYATGIIGKWHLGLARADATGGIDPATAPNAQGFDHFYGTPIYNGHTVYVDDVKMRVPLLRNGNVEVDGVQSWDNITSDYTHEAIEWITAKSTEHKPFFLYLSHNMPHIPLGASANFKGKSDGGPYGDAIEEIDWSCGQIMKTLKDLSIDDNTLVVFTSDNGPWVETTRGMDPNGKAFIPRDHSGNTDPLRGWKMSAWEGGCRVPFIARWPGNIPAGWDSNELLSTMDLLPTFATIAGATLPDAALDGSDATAFLTRQTTTSPRDEYLYYSGCLLTGVRRGNWKLVLTRAKNPSGTGWWGRMIEAVPETMLFDLASDPGETTNVANANANVVGELMKRIEIARAELGDIDQIGNGARLFDDGPRKLQVPVKKTSDEAATAKVRHSFMAFGKQTYLVDGEGTKTWSFPESTRDGYQLADGRIILALSKGKRFPGGAVIEIAVDGSETMIWKGTQSEVNSVHPTDAGTFVITEAGPKPRLLELDRSGQVLIEFPLKCQIENHHLQTRMARKLADGTYLVPHLLDFRVKNYDASGNVIAELDTTVPGDEAHAIHSWPFTAIRHDDGRTLVCCTNGNRVMDFDANGKLDWHLTNDDLPGPWLQDPCGGQVLANGNVVIACYAGGNKNPKAPKLFEITRDKKVVWTHRDGQKVGIHHFQILTTNGKRLPGVPMK</sequence>
<gene>
    <name evidence="7" type="primary">atsA_46</name>
    <name evidence="7" type="ORF">Poly51_26200</name>
</gene>
<dbReference type="InterPro" id="IPR011042">
    <property type="entry name" value="6-blade_b-propeller_TolB-like"/>
</dbReference>
<dbReference type="SUPFAM" id="SSF53649">
    <property type="entry name" value="Alkaline phosphatase-like"/>
    <property type="match status" value="1"/>
</dbReference>
<feature type="signal peptide" evidence="5">
    <location>
        <begin position="1"/>
        <end position="25"/>
    </location>
</feature>
<evidence type="ECO:0000259" key="6">
    <source>
        <dbReference type="Pfam" id="PF00884"/>
    </source>
</evidence>
<accession>A0A5C6F4N4</accession>
<dbReference type="GO" id="GO:0046872">
    <property type="term" value="F:metal ion binding"/>
    <property type="evidence" value="ECO:0007669"/>
    <property type="project" value="UniProtKB-KW"/>
</dbReference>
<dbReference type="Gene3D" id="2.120.10.30">
    <property type="entry name" value="TolB, C-terminal domain"/>
    <property type="match status" value="1"/>
</dbReference>
<dbReference type="CDD" id="cd16026">
    <property type="entry name" value="GALNS_like"/>
    <property type="match status" value="1"/>
</dbReference>
<dbReference type="PROSITE" id="PS00149">
    <property type="entry name" value="SULFATASE_2"/>
    <property type="match status" value="1"/>
</dbReference>
<evidence type="ECO:0000256" key="3">
    <source>
        <dbReference type="ARBA" id="ARBA00022801"/>
    </source>
</evidence>
<dbReference type="GO" id="GO:0004065">
    <property type="term" value="F:arylsulfatase activity"/>
    <property type="evidence" value="ECO:0007669"/>
    <property type="project" value="UniProtKB-EC"/>
</dbReference>
<dbReference type="PANTHER" id="PTHR42693">
    <property type="entry name" value="ARYLSULFATASE FAMILY MEMBER"/>
    <property type="match status" value="1"/>
</dbReference>
<keyword evidence="3 7" id="KW-0378">Hydrolase</keyword>
<feature type="domain" description="Sulfatase N-terminal" evidence="6">
    <location>
        <begin position="32"/>
        <end position="360"/>
    </location>
</feature>
<name>A0A5C6F4N4_9BACT</name>
<comment type="caution">
    <text evidence="7">The sequence shown here is derived from an EMBL/GenBank/DDBJ whole genome shotgun (WGS) entry which is preliminary data.</text>
</comment>
<dbReference type="AlphaFoldDB" id="A0A5C6F4N4"/>
<dbReference type="InterPro" id="IPR017850">
    <property type="entry name" value="Alkaline_phosphatase_core_sf"/>
</dbReference>
<evidence type="ECO:0000256" key="4">
    <source>
        <dbReference type="ARBA" id="ARBA00022837"/>
    </source>
</evidence>
<organism evidence="7 8">
    <name type="scientific">Rubripirellula tenax</name>
    <dbReference type="NCBI Taxonomy" id="2528015"/>
    <lineage>
        <taxon>Bacteria</taxon>
        <taxon>Pseudomonadati</taxon>
        <taxon>Planctomycetota</taxon>
        <taxon>Planctomycetia</taxon>
        <taxon>Pirellulales</taxon>
        <taxon>Pirellulaceae</taxon>
        <taxon>Rubripirellula</taxon>
    </lineage>
</organism>
<evidence type="ECO:0000256" key="1">
    <source>
        <dbReference type="ARBA" id="ARBA00008779"/>
    </source>
</evidence>